<dbReference type="Proteomes" id="UP000604046">
    <property type="component" value="Unassembled WGS sequence"/>
</dbReference>
<sequence length="106" mass="10734">MFHVDRTGESESEGLACGTGLSTRGAAGDAHVSGTAAARSLQTRSVGALPNTRNTSRAPPPAISGARGVVLPEESKAAATAKRRRGPATVGDDSNPVYPPAKRAEP</sequence>
<proteinExistence type="predicted"/>
<gene>
    <name evidence="2" type="ORF">SNAT2548_LOCUS15363</name>
</gene>
<comment type="caution">
    <text evidence="2">The sequence shown here is derived from an EMBL/GenBank/DDBJ whole genome shotgun (WGS) entry which is preliminary data.</text>
</comment>
<accession>A0A812MXQ7</accession>
<organism evidence="2 3">
    <name type="scientific">Symbiodinium natans</name>
    <dbReference type="NCBI Taxonomy" id="878477"/>
    <lineage>
        <taxon>Eukaryota</taxon>
        <taxon>Sar</taxon>
        <taxon>Alveolata</taxon>
        <taxon>Dinophyceae</taxon>
        <taxon>Suessiales</taxon>
        <taxon>Symbiodiniaceae</taxon>
        <taxon>Symbiodinium</taxon>
    </lineage>
</organism>
<name>A0A812MXQ7_9DINO</name>
<dbReference type="EMBL" id="CAJNDS010001946">
    <property type="protein sequence ID" value="CAE7291267.1"/>
    <property type="molecule type" value="Genomic_DNA"/>
</dbReference>
<reference evidence="2" key="1">
    <citation type="submission" date="2021-02" db="EMBL/GenBank/DDBJ databases">
        <authorList>
            <person name="Dougan E. K."/>
            <person name="Rhodes N."/>
            <person name="Thang M."/>
            <person name="Chan C."/>
        </authorList>
    </citation>
    <scope>NUCLEOTIDE SEQUENCE</scope>
</reference>
<keyword evidence="3" id="KW-1185">Reference proteome</keyword>
<evidence type="ECO:0000313" key="2">
    <source>
        <dbReference type="EMBL" id="CAE7291267.1"/>
    </source>
</evidence>
<protein>
    <submittedName>
        <fullName evidence="2">Uncharacterized protein</fullName>
    </submittedName>
</protein>
<dbReference type="AlphaFoldDB" id="A0A812MXQ7"/>
<feature type="region of interest" description="Disordered" evidence="1">
    <location>
        <begin position="1"/>
        <end position="106"/>
    </location>
</feature>
<feature type="compositionally biased region" description="Polar residues" evidence="1">
    <location>
        <begin position="40"/>
        <end position="57"/>
    </location>
</feature>
<evidence type="ECO:0000256" key="1">
    <source>
        <dbReference type="SAM" id="MobiDB-lite"/>
    </source>
</evidence>
<evidence type="ECO:0000313" key="3">
    <source>
        <dbReference type="Proteomes" id="UP000604046"/>
    </source>
</evidence>